<dbReference type="Proteomes" id="UP001202867">
    <property type="component" value="Unassembled WGS sequence"/>
</dbReference>
<dbReference type="CDD" id="cd03801">
    <property type="entry name" value="GT4_PimA-like"/>
    <property type="match status" value="1"/>
</dbReference>
<evidence type="ECO:0000313" key="1">
    <source>
        <dbReference type="EMBL" id="MCK0206731.1"/>
    </source>
</evidence>
<dbReference type="Gene3D" id="3.40.50.2000">
    <property type="entry name" value="Glycogen Phosphorylase B"/>
    <property type="match status" value="1"/>
</dbReference>
<dbReference type="EMBL" id="JALKCG010000001">
    <property type="protein sequence ID" value="MCK0206731.1"/>
    <property type="molecule type" value="Genomic_DNA"/>
</dbReference>
<dbReference type="Pfam" id="PF20706">
    <property type="entry name" value="GT4-conflict"/>
    <property type="match status" value="1"/>
</dbReference>
<dbReference type="PANTHER" id="PTHR46656">
    <property type="entry name" value="PUTATIVE-RELATED"/>
    <property type="match status" value="1"/>
</dbReference>
<sequence>MRRRLARLLCRRANCPPGQVVPCWLYRPRRPAGLDVVGYLRSEIGLGEAARLIVGALDAVAMPTSLIDIPLPGRDSEHALDARIGAPERHAAALSISGLSEMPSFAARLCRAQANILYPFWELPTFPPEWLPAFSRFDALWAPSRFVRDALAAGQPRPVALVPQPVALPDEPPPPAAFKGPLRILTFFDYESAMVRKNPQAAIAAFRLAFPAGTEDVRLIVKTRGASEPQPRAELAALAARDPRVEIIDGTIARAAMDALLHSCDVFLSLHRSEGFGLGAAEALARGKAVVTTDFGGTCDFITPQTGYPVQFRTIPVPPEAYFSTQGSHWADPFPEHAAQTLRAIHDDPAAAAAKARAGYALLRENHSFAAVGARIDALLKTLG</sequence>
<accession>A0ABT0DHH9</accession>
<keyword evidence="2" id="KW-1185">Reference proteome</keyword>
<proteinExistence type="predicted"/>
<evidence type="ECO:0000313" key="2">
    <source>
        <dbReference type="Proteomes" id="UP001202867"/>
    </source>
</evidence>
<comment type="caution">
    <text evidence="1">The sequence shown here is derived from an EMBL/GenBank/DDBJ whole genome shotgun (WGS) entry which is preliminary data.</text>
</comment>
<gene>
    <name evidence="1" type="ORF">MWN33_01650</name>
</gene>
<name>A0ABT0DHH9_9HYPH</name>
<reference evidence="1 2" key="1">
    <citation type="submission" date="2022-04" db="EMBL/GenBank/DDBJ databases">
        <authorList>
            <person name="Grouzdev D.S."/>
            <person name="Pantiukh K.S."/>
            <person name="Krutkina M.S."/>
        </authorList>
    </citation>
    <scope>NUCLEOTIDE SEQUENCE [LARGE SCALE GENOMIC DNA]</scope>
    <source>
        <strain evidence="1 2">Jip08</strain>
    </source>
</reference>
<reference evidence="2" key="2">
    <citation type="submission" date="2023-07" db="EMBL/GenBank/DDBJ databases">
        <title>Ancylobacter moscoviensis sp. nov., facultatively methylotrophic bacteria from activated sludge and the reclassification of Starkeya novella (Starkey 1934) Kelly et al. 2000 as Ancylobacter novellus comb. nov., Starkeya koreensis Im et al. 2006 as Ancylobacter koreensis comb.nov., Angulomicrobium tetraedrale Vasil'eva et al. 1986 as Ancylobacter tetraedralis comb. nov., Angulomicrobium amanitiforme Fritz et al. 2004 as Ancylobacter amanitiformis comb. nov. and Methylorhabdus multivorans Doronina et al. 1996 as Ancylobacter multivorans comb. nov. and emended description of the genus Ancylobacter.</title>
        <authorList>
            <person name="Doronina N."/>
            <person name="Chemodurova A."/>
            <person name="Grouzdev D."/>
            <person name="Koziaeva V."/>
            <person name="Shi W."/>
            <person name="Wu L."/>
            <person name="Kaparullina E."/>
        </authorList>
    </citation>
    <scope>NUCLEOTIDE SEQUENCE [LARGE SCALE GENOMIC DNA]</scope>
    <source>
        <strain evidence="2">Jip08</strain>
    </source>
</reference>
<organism evidence="1 2">
    <name type="scientific">Ancylobacter koreensis</name>
    <dbReference type="NCBI Taxonomy" id="266121"/>
    <lineage>
        <taxon>Bacteria</taxon>
        <taxon>Pseudomonadati</taxon>
        <taxon>Pseudomonadota</taxon>
        <taxon>Alphaproteobacteria</taxon>
        <taxon>Hyphomicrobiales</taxon>
        <taxon>Xanthobacteraceae</taxon>
        <taxon>Ancylobacter</taxon>
    </lineage>
</organism>
<protein>
    <submittedName>
        <fullName evidence="1">Glycosyltransferase family 4 protein</fullName>
    </submittedName>
</protein>
<dbReference type="RefSeq" id="WP_247198328.1">
    <property type="nucleotide sequence ID" value="NZ_JALKCG010000001.1"/>
</dbReference>
<dbReference type="PANTHER" id="PTHR46656:SF3">
    <property type="entry name" value="PUTATIVE-RELATED"/>
    <property type="match status" value="1"/>
</dbReference>
<dbReference type="SUPFAM" id="SSF53756">
    <property type="entry name" value="UDP-Glycosyltransferase/glycogen phosphorylase"/>
    <property type="match status" value="1"/>
</dbReference>